<evidence type="ECO:0000313" key="9">
    <source>
        <dbReference type="Proteomes" id="UP000464675"/>
    </source>
</evidence>
<name>A0A6P1TEF9_9GAMM</name>
<keyword evidence="4 7" id="KW-0560">Oxidoreductase</keyword>
<dbReference type="Proteomes" id="UP000563601">
    <property type="component" value="Unassembled WGS sequence"/>
</dbReference>
<evidence type="ECO:0000256" key="2">
    <source>
        <dbReference type="ARBA" id="ARBA00022723"/>
    </source>
</evidence>
<evidence type="ECO:0000313" key="8">
    <source>
        <dbReference type="EMBL" id="QHQ39142.1"/>
    </source>
</evidence>
<dbReference type="SMART" id="SM00558">
    <property type="entry name" value="JmjC"/>
    <property type="match status" value="1"/>
</dbReference>
<dbReference type="GO" id="GO:0046872">
    <property type="term" value="F:metal ion binding"/>
    <property type="evidence" value="ECO:0007669"/>
    <property type="project" value="UniProtKB-KW"/>
</dbReference>
<keyword evidence="5" id="KW-0408">Iron</keyword>
<evidence type="ECO:0000256" key="3">
    <source>
        <dbReference type="ARBA" id="ARBA00022964"/>
    </source>
</evidence>
<keyword evidence="7" id="KW-0687">Ribonucleoprotein</keyword>
<evidence type="ECO:0000256" key="1">
    <source>
        <dbReference type="ARBA" id="ARBA00001954"/>
    </source>
</evidence>
<comment type="cofactor">
    <cofactor evidence="1">
        <name>Fe(2+)</name>
        <dbReference type="ChEBI" id="CHEBI:29033"/>
    </cofactor>
</comment>
<accession>A0A6P1TEF9</accession>
<organism evidence="7 10">
    <name type="scientific">Microbulbifer hydrolyticus</name>
    <dbReference type="NCBI Taxonomy" id="48074"/>
    <lineage>
        <taxon>Bacteria</taxon>
        <taxon>Pseudomonadati</taxon>
        <taxon>Pseudomonadota</taxon>
        <taxon>Gammaproteobacteria</taxon>
        <taxon>Cellvibrionales</taxon>
        <taxon>Microbulbiferaceae</taxon>
        <taxon>Microbulbifer</taxon>
    </lineage>
</organism>
<evidence type="ECO:0000256" key="5">
    <source>
        <dbReference type="ARBA" id="ARBA00023004"/>
    </source>
</evidence>
<dbReference type="EC" id="1.14.11.47" evidence="7"/>
<dbReference type="PANTHER" id="PTHR13096:SF8">
    <property type="entry name" value="RIBOSOMAL OXYGENASE 1"/>
    <property type="match status" value="1"/>
</dbReference>
<dbReference type="EMBL" id="CP047491">
    <property type="protein sequence ID" value="QHQ39142.1"/>
    <property type="molecule type" value="Genomic_DNA"/>
</dbReference>
<dbReference type="AlphaFoldDB" id="A0A6P1TEF9"/>
<dbReference type="PANTHER" id="PTHR13096">
    <property type="entry name" value="MINA53 MYC INDUCED NUCLEAR ANTIGEN"/>
    <property type="match status" value="1"/>
</dbReference>
<evidence type="ECO:0000313" key="7">
    <source>
        <dbReference type="EMBL" id="MBB5210367.1"/>
    </source>
</evidence>
<dbReference type="Gene3D" id="2.60.120.650">
    <property type="entry name" value="Cupin"/>
    <property type="match status" value="1"/>
</dbReference>
<dbReference type="RefSeq" id="WP_161858466.1">
    <property type="nucleotide sequence ID" value="NZ_CP047491.1"/>
</dbReference>
<reference evidence="7 10" key="2">
    <citation type="submission" date="2020-08" db="EMBL/GenBank/DDBJ databases">
        <title>Genomic Encyclopedia of Type Strains, Phase IV (KMG-IV): sequencing the most valuable type-strain genomes for metagenomic binning, comparative biology and taxonomic classification.</title>
        <authorList>
            <person name="Goeker M."/>
        </authorList>
    </citation>
    <scope>NUCLEOTIDE SEQUENCE [LARGE SCALE GENOMIC DNA]</scope>
    <source>
        <strain evidence="7 10">DSM 11525</strain>
    </source>
</reference>
<keyword evidence="3" id="KW-0223">Dioxygenase</keyword>
<dbReference type="InterPro" id="IPR039994">
    <property type="entry name" value="NO66-like"/>
</dbReference>
<dbReference type="InterPro" id="IPR046799">
    <property type="entry name" value="ROXA-like_wH"/>
</dbReference>
<feature type="domain" description="JmjC" evidence="6">
    <location>
        <begin position="108"/>
        <end position="236"/>
    </location>
</feature>
<dbReference type="Pfam" id="PF08007">
    <property type="entry name" value="JmjC_2"/>
    <property type="match status" value="1"/>
</dbReference>
<reference evidence="8 9" key="1">
    <citation type="submission" date="2020-01" db="EMBL/GenBank/DDBJ databases">
        <title>The possibility of degradation of plastic by Microbulbifer hydrolyticus IRE-31.</title>
        <authorList>
            <person name="Liu L."/>
        </authorList>
    </citation>
    <scope>NUCLEOTIDE SEQUENCE [LARGE SCALE GENOMIC DNA]</scope>
    <source>
        <strain evidence="8 9">IRE-31</strain>
    </source>
</reference>
<dbReference type="PROSITE" id="PS51184">
    <property type="entry name" value="JMJC"/>
    <property type="match status" value="1"/>
</dbReference>
<dbReference type="Gene3D" id="3.40.366.30">
    <property type="entry name" value="50S ribosomal protein L16 arginine hydroxylase, Chain A, Domain 2"/>
    <property type="match status" value="1"/>
</dbReference>
<dbReference type="OrthoDB" id="9764016at2"/>
<dbReference type="EMBL" id="JACHHR010000001">
    <property type="protein sequence ID" value="MBB5210367.1"/>
    <property type="molecule type" value="Genomic_DNA"/>
</dbReference>
<dbReference type="GO" id="GO:0016706">
    <property type="term" value="F:2-oxoglutarate-dependent dioxygenase activity"/>
    <property type="evidence" value="ECO:0007669"/>
    <property type="project" value="TreeGrafter"/>
</dbReference>
<dbReference type="GO" id="GO:0005840">
    <property type="term" value="C:ribosome"/>
    <property type="evidence" value="ECO:0007669"/>
    <property type="project" value="UniProtKB-KW"/>
</dbReference>
<evidence type="ECO:0000259" key="6">
    <source>
        <dbReference type="PROSITE" id="PS51184"/>
    </source>
</evidence>
<protein>
    <submittedName>
        <fullName evidence="7">50S ribosomal protein L16 3-hydroxylase</fullName>
        <ecNumber evidence="7">1.14.11.47</ecNumber>
    </submittedName>
    <submittedName>
        <fullName evidence="8">Cupin domain-containing protein</fullName>
    </submittedName>
</protein>
<dbReference type="SUPFAM" id="SSF51197">
    <property type="entry name" value="Clavaminate synthase-like"/>
    <property type="match status" value="1"/>
</dbReference>
<evidence type="ECO:0000256" key="4">
    <source>
        <dbReference type="ARBA" id="ARBA00023002"/>
    </source>
</evidence>
<keyword evidence="2" id="KW-0479">Metal-binding</keyword>
<gene>
    <name evidence="8" type="ORF">GTQ55_09200</name>
    <name evidence="7" type="ORF">HNQ53_000555</name>
</gene>
<dbReference type="InterPro" id="IPR003347">
    <property type="entry name" value="JmjC_dom"/>
</dbReference>
<keyword evidence="7" id="KW-0689">Ribosomal protein</keyword>
<dbReference type="Proteomes" id="UP000464675">
    <property type="component" value="Chromosome"/>
</dbReference>
<sequence>MTESGQRHSVEPLTHLGEIPVETFLRDYWQKKPLLIRNAFPDFEAPISGEELAGMALEEQIESRLIEEHGIDGPWQLRSGPFTEEDFFSLPKTHWTLLVQAVDQWIPEVAALKNHFRFLPDWRLDDIMISYAADQGSVGPHYDFYDVFLLQAEGKRHWHLGPKADASSPRVEGTPLNILREFESEASWVLEPGDMLYLPPQYSHWGIAEGGCTTISVGFRAPSARTMLEDLAAELGAGLPDHYRYTDPDLTLPANPSEIDPQSVARVQRHLAEWLQQPQNIAQWFGAIMTEAKYPDTIALDAGTAEDWREQLAEGSSLILNPGSRCAFCREPASLFVDGESFPAPLLFAEGFCNSHTLTQSDIEAYPELAASDGLLDLLVSQGSLIYPEVLEDDDLDEESPD</sequence>
<keyword evidence="9" id="KW-1185">Reference proteome</keyword>
<dbReference type="Pfam" id="PF20514">
    <property type="entry name" value="WHD_ROXA"/>
    <property type="match status" value="1"/>
</dbReference>
<evidence type="ECO:0000313" key="10">
    <source>
        <dbReference type="Proteomes" id="UP000563601"/>
    </source>
</evidence>
<proteinExistence type="predicted"/>